<dbReference type="Proteomes" id="UP000766595">
    <property type="component" value="Unassembled WGS sequence"/>
</dbReference>
<evidence type="ECO:0000256" key="3">
    <source>
        <dbReference type="ARBA" id="ARBA00022692"/>
    </source>
</evidence>
<dbReference type="InterPro" id="IPR050833">
    <property type="entry name" value="Poly_Biosynth_Transport"/>
</dbReference>
<dbReference type="InterPro" id="IPR002797">
    <property type="entry name" value="Polysacc_synth"/>
</dbReference>
<protein>
    <submittedName>
        <fullName evidence="7">Lipopolysaccharide biosynthesis protein</fullName>
    </submittedName>
</protein>
<dbReference type="RefSeq" id="WP_261968948.1">
    <property type="nucleotide sequence ID" value="NZ_JAHHZF010000006.1"/>
</dbReference>
<evidence type="ECO:0000256" key="4">
    <source>
        <dbReference type="ARBA" id="ARBA00022989"/>
    </source>
</evidence>
<feature type="transmembrane region" description="Helical" evidence="6">
    <location>
        <begin position="302"/>
        <end position="325"/>
    </location>
</feature>
<evidence type="ECO:0000313" key="8">
    <source>
        <dbReference type="Proteomes" id="UP000766595"/>
    </source>
</evidence>
<feature type="transmembrane region" description="Helical" evidence="6">
    <location>
        <begin position="224"/>
        <end position="248"/>
    </location>
</feature>
<feature type="transmembrane region" description="Helical" evidence="6">
    <location>
        <begin position="392"/>
        <end position="413"/>
    </location>
</feature>
<gene>
    <name evidence="7" type="ORF">KL771_12790</name>
</gene>
<organism evidence="7 8">
    <name type="scientific">Prosthecodimorpha staleyi</name>
    <dbReference type="NCBI Taxonomy" id="2840188"/>
    <lineage>
        <taxon>Bacteria</taxon>
        <taxon>Pseudomonadati</taxon>
        <taxon>Pseudomonadota</taxon>
        <taxon>Alphaproteobacteria</taxon>
        <taxon>Hyphomicrobiales</taxon>
        <taxon>Ancalomicrobiaceae</taxon>
        <taxon>Prosthecodimorpha</taxon>
    </lineage>
</organism>
<keyword evidence="2" id="KW-1003">Cell membrane</keyword>
<feature type="transmembrane region" description="Helical" evidence="6">
    <location>
        <begin position="337"/>
        <end position="359"/>
    </location>
</feature>
<evidence type="ECO:0000256" key="5">
    <source>
        <dbReference type="ARBA" id="ARBA00023136"/>
    </source>
</evidence>
<feature type="transmembrane region" description="Helical" evidence="6">
    <location>
        <begin position="118"/>
        <end position="135"/>
    </location>
</feature>
<feature type="transmembrane region" description="Helical" evidence="6">
    <location>
        <begin position="254"/>
        <end position="271"/>
    </location>
</feature>
<feature type="transmembrane region" description="Helical" evidence="6">
    <location>
        <begin position="180"/>
        <end position="199"/>
    </location>
</feature>
<feature type="transmembrane region" description="Helical" evidence="6">
    <location>
        <begin position="41"/>
        <end position="67"/>
    </location>
</feature>
<comment type="subcellular location">
    <subcellularLocation>
        <location evidence="1">Cell membrane</location>
        <topology evidence="1">Multi-pass membrane protein</topology>
    </subcellularLocation>
</comment>
<sequence>MIKSLLTGSAGLFAMRISGAGVGFLTQIMLAKTLGSHDLGIFYSATSLATVAGFVTSIGYSQIAYRFSARYRDASKARLFKAFVSRAMFDGLACSVAAAFLVVLACLLVPDLDPTTRVVYAVAGATIVPAASLVLNTNLAGAMRFFGWCYVPDGLVRPIIFLGLIVALEAFVRRPTGGEVMILFSTLVTVTALVVFRALQPHLPAIEMPRPEERRLGQRWRREALPLVLLSLYTNTFADVAILFATPFLSQSDIAVFGVCLKLSLLVGYFVQIAQQIAIPDLADARGKGDQAGMRRAARRSILLPLAFTSAAVLGCFVLGRQVLGLFGAEFGTARDVLVIMVATQVVRAMAGPSAHLLTLTGAQRLNAALCTGALVALFAANWVLGPRFGPAGAAWAVVISYTGWIVATAVAVRRLGEMRTDVVALFLNRPRAAVAPVCGAVREAPAE</sequence>
<evidence type="ECO:0000256" key="2">
    <source>
        <dbReference type="ARBA" id="ARBA00022475"/>
    </source>
</evidence>
<dbReference type="Pfam" id="PF01943">
    <property type="entry name" value="Polysacc_synt"/>
    <property type="match status" value="1"/>
</dbReference>
<dbReference type="EMBL" id="JAHHZF010000006">
    <property type="protein sequence ID" value="MBT9290342.1"/>
    <property type="molecule type" value="Genomic_DNA"/>
</dbReference>
<evidence type="ECO:0000313" key="7">
    <source>
        <dbReference type="EMBL" id="MBT9290342.1"/>
    </source>
</evidence>
<dbReference type="AlphaFoldDB" id="A0A947GD11"/>
<dbReference type="PANTHER" id="PTHR30250:SF11">
    <property type="entry name" value="O-ANTIGEN TRANSPORTER-RELATED"/>
    <property type="match status" value="1"/>
</dbReference>
<dbReference type="PANTHER" id="PTHR30250">
    <property type="entry name" value="PST FAMILY PREDICTED COLANIC ACID TRANSPORTER"/>
    <property type="match status" value="1"/>
</dbReference>
<feature type="transmembrane region" description="Helical" evidence="6">
    <location>
        <begin position="366"/>
        <end position="386"/>
    </location>
</feature>
<proteinExistence type="predicted"/>
<accession>A0A947GD11</accession>
<keyword evidence="5 6" id="KW-0472">Membrane</keyword>
<evidence type="ECO:0000256" key="6">
    <source>
        <dbReference type="SAM" id="Phobius"/>
    </source>
</evidence>
<keyword evidence="3 6" id="KW-0812">Transmembrane</keyword>
<name>A0A947GD11_9HYPH</name>
<evidence type="ECO:0000256" key="1">
    <source>
        <dbReference type="ARBA" id="ARBA00004651"/>
    </source>
</evidence>
<dbReference type="GO" id="GO:0005886">
    <property type="term" value="C:plasma membrane"/>
    <property type="evidence" value="ECO:0007669"/>
    <property type="project" value="UniProtKB-SubCell"/>
</dbReference>
<feature type="transmembrane region" description="Helical" evidence="6">
    <location>
        <begin position="88"/>
        <end position="112"/>
    </location>
</feature>
<keyword evidence="8" id="KW-1185">Reference proteome</keyword>
<keyword evidence="4 6" id="KW-1133">Transmembrane helix</keyword>
<comment type="caution">
    <text evidence="7">The sequence shown here is derived from an EMBL/GenBank/DDBJ whole genome shotgun (WGS) entry which is preliminary data.</text>
</comment>
<reference evidence="7 8" key="1">
    <citation type="submission" date="2021-06" db="EMBL/GenBank/DDBJ databases">
        <authorList>
            <person name="Grouzdev D.S."/>
            <person name="Koziaeva V."/>
        </authorList>
    </citation>
    <scope>NUCLEOTIDE SEQUENCE [LARGE SCALE GENOMIC DNA]</scope>
    <source>
        <strain evidence="7 8">22</strain>
    </source>
</reference>
<feature type="transmembrane region" description="Helical" evidence="6">
    <location>
        <begin position="147"/>
        <end position="168"/>
    </location>
</feature>